<keyword evidence="5" id="KW-1185">Reference proteome</keyword>
<dbReference type="EMBL" id="JAQQWI010000007">
    <property type="protein sequence ID" value="KAK8026735.1"/>
    <property type="molecule type" value="Genomic_DNA"/>
</dbReference>
<proteinExistence type="predicted"/>
<dbReference type="PANTHER" id="PTHR38118">
    <property type="entry name" value="ANCHORED CELL WALL PROTEIN 11-RELATED"/>
    <property type="match status" value="1"/>
</dbReference>
<protein>
    <recommendedName>
        <fullName evidence="3">DUF7707 domain-containing protein</fullName>
    </recommendedName>
</protein>
<evidence type="ECO:0000313" key="5">
    <source>
        <dbReference type="Proteomes" id="UP001396898"/>
    </source>
</evidence>
<dbReference type="InterPro" id="IPR056124">
    <property type="entry name" value="DUF7707"/>
</dbReference>
<feature type="domain" description="DUF7707" evidence="3">
    <location>
        <begin position="24"/>
        <end position="123"/>
    </location>
</feature>
<reference evidence="4 5" key="1">
    <citation type="submission" date="2023-01" db="EMBL/GenBank/DDBJ databases">
        <title>Analysis of 21 Apiospora genomes using comparative genomics revels a genus with tremendous synthesis potential of carbohydrate active enzymes and secondary metabolites.</title>
        <authorList>
            <person name="Sorensen T."/>
        </authorList>
    </citation>
    <scope>NUCLEOTIDE SEQUENCE [LARGE SCALE GENOMIC DNA]</scope>
    <source>
        <strain evidence="4 5">CBS 20057</strain>
    </source>
</reference>
<dbReference type="Pfam" id="PF24808">
    <property type="entry name" value="DUF7707"/>
    <property type="match status" value="1"/>
</dbReference>
<evidence type="ECO:0000256" key="1">
    <source>
        <dbReference type="SAM" id="MobiDB-lite"/>
    </source>
</evidence>
<keyword evidence="2" id="KW-0732">Signal</keyword>
<feature type="signal peptide" evidence="2">
    <location>
        <begin position="1"/>
        <end position="18"/>
    </location>
</feature>
<evidence type="ECO:0000256" key="2">
    <source>
        <dbReference type="SAM" id="SignalP"/>
    </source>
</evidence>
<name>A0ABR1S4F4_9PEZI</name>
<feature type="compositionally biased region" description="Basic and acidic residues" evidence="1">
    <location>
        <begin position="118"/>
        <end position="128"/>
    </location>
</feature>
<evidence type="ECO:0000313" key="4">
    <source>
        <dbReference type="EMBL" id="KAK8026735.1"/>
    </source>
</evidence>
<evidence type="ECO:0000259" key="3">
    <source>
        <dbReference type="Pfam" id="PF24808"/>
    </source>
</evidence>
<accession>A0ABR1S4F4</accession>
<comment type="caution">
    <text evidence="4">The sequence shown here is derived from an EMBL/GenBank/DDBJ whole genome shotgun (WGS) entry which is preliminary data.</text>
</comment>
<feature type="compositionally biased region" description="Low complexity" evidence="1">
    <location>
        <begin position="129"/>
        <end position="161"/>
    </location>
</feature>
<gene>
    <name evidence="4" type="ORF">PG991_003791</name>
</gene>
<dbReference type="Proteomes" id="UP001396898">
    <property type="component" value="Unassembled WGS sequence"/>
</dbReference>
<organism evidence="4 5">
    <name type="scientific">Apiospora marii</name>
    <dbReference type="NCBI Taxonomy" id="335849"/>
    <lineage>
        <taxon>Eukaryota</taxon>
        <taxon>Fungi</taxon>
        <taxon>Dikarya</taxon>
        <taxon>Ascomycota</taxon>
        <taxon>Pezizomycotina</taxon>
        <taxon>Sordariomycetes</taxon>
        <taxon>Xylariomycetidae</taxon>
        <taxon>Amphisphaeriales</taxon>
        <taxon>Apiosporaceae</taxon>
        <taxon>Apiospora</taxon>
    </lineage>
</organism>
<feature type="chain" id="PRO_5045712561" description="DUF7707 domain-containing protein" evidence="2">
    <location>
        <begin position="19"/>
        <end position="188"/>
    </location>
</feature>
<sequence>MFANVAVVALSALTVVSATASNWTIDTNKVSVSTRNGWCGAQLNACDQICSPSSKNTCDFNTLNYECECSDGSDPKLGQYTNTIDFFTCQEAFTECNLANVGSKTGQDNCTSTIKDNCGSKDPSKKESGGSAKSSSSASPSPTGGSSASSPSPSASEQPKSAGVSMSAISYLGNGAAALAVAAFAYMM</sequence>
<dbReference type="PANTHER" id="PTHR38118:SF3">
    <property type="entry name" value="ANCHORED CELL WALL PROTEIN 11"/>
    <property type="match status" value="1"/>
</dbReference>
<feature type="region of interest" description="Disordered" evidence="1">
    <location>
        <begin position="117"/>
        <end position="163"/>
    </location>
</feature>